<feature type="domain" description="MBD" evidence="1">
    <location>
        <begin position="83"/>
        <end position="162"/>
    </location>
</feature>
<dbReference type="CDD" id="cd00122">
    <property type="entry name" value="MBD"/>
    <property type="match status" value="1"/>
</dbReference>
<gene>
    <name evidence="2" type="ORF">CINCED_3A017968</name>
</gene>
<reference evidence="2 3" key="1">
    <citation type="submission" date="2019-08" db="EMBL/GenBank/DDBJ databases">
        <authorList>
            <person name="Alioto T."/>
            <person name="Alioto T."/>
            <person name="Gomez Garrido J."/>
        </authorList>
    </citation>
    <scope>NUCLEOTIDE SEQUENCE [LARGE SCALE GENOMIC DNA]</scope>
</reference>
<keyword evidence="2" id="KW-0378">Hydrolase</keyword>
<accession>A0A5E4MSQ5</accession>
<keyword evidence="2" id="KW-0067">ATP-binding</keyword>
<dbReference type="Pfam" id="PF01429">
    <property type="entry name" value="MBD"/>
    <property type="match status" value="1"/>
</dbReference>
<dbReference type="PROSITE" id="PS50982">
    <property type="entry name" value="MBD"/>
    <property type="match status" value="1"/>
</dbReference>
<dbReference type="InterPro" id="IPR016177">
    <property type="entry name" value="DNA-bd_dom_sf"/>
</dbReference>
<evidence type="ECO:0000259" key="1">
    <source>
        <dbReference type="PROSITE" id="PS50982"/>
    </source>
</evidence>
<evidence type="ECO:0000313" key="3">
    <source>
        <dbReference type="Proteomes" id="UP000325440"/>
    </source>
</evidence>
<dbReference type="AlphaFoldDB" id="A0A5E4MSQ5"/>
<keyword evidence="3" id="KW-1185">Reference proteome</keyword>
<dbReference type="InterPro" id="IPR025476">
    <property type="entry name" value="Helitron_helicase-like"/>
</dbReference>
<dbReference type="OrthoDB" id="6629628at2759"/>
<dbReference type="SUPFAM" id="SSF54171">
    <property type="entry name" value="DNA-binding domain"/>
    <property type="match status" value="1"/>
</dbReference>
<dbReference type="PANTHER" id="PTHR15739">
    <property type="entry name" value="ZINC FINGER PROTEIN"/>
    <property type="match status" value="1"/>
</dbReference>
<keyword evidence="2" id="KW-0547">Nucleotide-binding</keyword>
<dbReference type="SMART" id="SM00391">
    <property type="entry name" value="MBD"/>
    <property type="match status" value="1"/>
</dbReference>
<dbReference type="Pfam" id="PF14214">
    <property type="entry name" value="Helitron_like_N"/>
    <property type="match status" value="1"/>
</dbReference>
<proteinExistence type="predicted"/>
<dbReference type="InterPro" id="IPR001739">
    <property type="entry name" value="Methyl_CpG_DNA-bd"/>
</dbReference>
<organism evidence="2 3">
    <name type="scientific">Cinara cedri</name>
    <dbReference type="NCBI Taxonomy" id="506608"/>
    <lineage>
        <taxon>Eukaryota</taxon>
        <taxon>Metazoa</taxon>
        <taxon>Ecdysozoa</taxon>
        <taxon>Arthropoda</taxon>
        <taxon>Hexapoda</taxon>
        <taxon>Insecta</taxon>
        <taxon>Pterygota</taxon>
        <taxon>Neoptera</taxon>
        <taxon>Paraneoptera</taxon>
        <taxon>Hemiptera</taxon>
        <taxon>Sternorrhyncha</taxon>
        <taxon>Aphidomorpha</taxon>
        <taxon>Aphidoidea</taxon>
        <taxon>Aphididae</taxon>
        <taxon>Lachninae</taxon>
        <taxon>Cinara</taxon>
    </lineage>
</organism>
<dbReference type="EMBL" id="CABPRJ010000998">
    <property type="protein sequence ID" value="VVC34532.1"/>
    <property type="molecule type" value="Genomic_DNA"/>
</dbReference>
<dbReference type="Gene3D" id="3.80.10.10">
    <property type="entry name" value="Ribonuclease Inhibitor"/>
    <property type="match status" value="1"/>
</dbReference>
<evidence type="ECO:0000313" key="2">
    <source>
        <dbReference type="EMBL" id="VVC34532.1"/>
    </source>
</evidence>
<dbReference type="InterPro" id="IPR032675">
    <property type="entry name" value="LRR_dom_sf"/>
</dbReference>
<sequence>MVYVAKNGRPDLFITMTCNPNWSEIKSCLSQNSKPQDRNDNIARVFHLKVRLFFVQIKLCLIFEAHTMIVSTTQKSGRRTDIDITDPKFKLPFAHGWKRELVYRTSKLDDTTSNKTKRKSDVYYHSPQNKKLRSMREIQEELKLSGTLILTIENFTFSKLPLGINDCSKELIRDAKSKSSKDDSSFKSNKTKMPLHQFSNDFSTVSSPKRPKLDNMENSINIKQRTSQMKVPTITLKEALSEIFNVPISAVYDARHKLHQLEKLKNATSIENLHVPKDAKIVNKLVPHNIECISNMTNLTELRIKDLTGIKLLYSPELTFSCLTKLKTLSLTSITSIKSFPEDFCTRLETISTDLEVLEIGDCTCLPDDFPKFLKKLTNLRSLRLENCFDRWEKFTEEYFDAILSIKKLKNLELINIEFNDCVAQELAKCDGLTALLIIPVYVRDCSTINCRLIECLEKLSKTLTHVIWGLTYELLRGTDVFIFRYQQNQYNLNYSIDMPETKEPFNNIPILKSIKLKLQPQSEDLEILKIDKDKLNNSFITLHHQNQHNIGYSIDMPHTREPRNNIPILRSRKLQLRDEDFLEIVEDPSNYLDLISVPCLQSWLDSMMVNAKTKVIKIPFSSTTGVYLSEQFDDL</sequence>
<name>A0A5E4MSQ5_9HEMI</name>
<dbReference type="GO" id="GO:0004386">
    <property type="term" value="F:helicase activity"/>
    <property type="evidence" value="ECO:0007669"/>
    <property type="project" value="UniProtKB-KW"/>
</dbReference>
<protein>
    <submittedName>
        <fullName evidence="2">Methyl-CpG DNA binding,Helitron helicase-like domain,Leucine-rich repeat domain, L domain-like,DNA</fullName>
    </submittedName>
</protein>
<dbReference type="Gene3D" id="3.30.890.10">
    <property type="entry name" value="Methyl-cpg-binding Protein 2, Chain A"/>
    <property type="match status" value="1"/>
</dbReference>
<dbReference type="Proteomes" id="UP000325440">
    <property type="component" value="Unassembled WGS sequence"/>
</dbReference>
<dbReference type="GO" id="GO:0003677">
    <property type="term" value="F:DNA binding"/>
    <property type="evidence" value="ECO:0007669"/>
    <property type="project" value="InterPro"/>
</dbReference>
<dbReference type="InterPro" id="IPR052283">
    <property type="entry name" value="GenomicStab_NeuMorph_Reg"/>
</dbReference>
<dbReference type="SUPFAM" id="SSF52047">
    <property type="entry name" value="RNI-like"/>
    <property type="match status" value="1"/>
</dbReference>
<keyword evidence="2" id="KW-0347">Helicase</keyword>
<dbReference type="PANTHER" id="PTHR15739:SF5">
    <property type="entry name" value="LD23158P"/>
    <property type="match status" value="1"/>
</dbReference>